<comment type="caution">
    <text evidence="8">The sequence shown here is derived from an EMBL/GenBank/DDBJ whole genome shotgun (WGS) entry which is preliminary data.</text>
</comment>
<comment type="catalytic activity">
    <reaction evidence="1">
        <text>Endohydrolysis of (1-&gt;3)- or (1-&gt;4)-linkages in beta-D-glucans when the glucose residue whose reducing group is involved in the linkage to be hydrolyzed is itself substituted at C-3.</text>
        <dbReference type="EC" id="3.2.1.6"/>
    </reaction>
</comment>
<accession>A0A9P4JBG4</accession>
<dbReference type="SUPFAM" id="SSF49899">
    <property type="entry name" value="Concanavalin A-like lectins/glucanases"/>
    <property type="match status" value="1"/>
</dbReference>
<dbReference type="PROSITE" id="PS51257">
    <property type="entry name" value="PROKAR_LIPOPROTEIN"/>
    <property type="match status" value="1"/>
</dbReference>
<feature type="domain" description="GH16" evidence="7">
    <location>
        <begin position="24"/>
        <end position="287"/>
    </location>
</feature>
<evidence type="ECO:0000256" key="4">
    <source>
        <dbReference type="ARBA" id="ARBA00022801"/>
    </source>
</evidence>
<dbReference type="PROSITE" id="PS51762">
    <property type="entry name" value="GH16_2"/>
    <property type="match status" value="1"/>
</dbReference>
<dbReference type="InterPro" id="IPR000757">
    <property type="entry name" value="Beta-glucanase-like"/>
</dbReference>
<dbReference type="FunFam" id="2.60.120.200:FF:000114">
    <property type="entry name" value="Probable endo-1,3(4)-beta-glucanase NFIA_089530"/>
    <property type="match status" value="1"/>
</dbReference>
<evidence type="ECO:0000256" key="2">
    <source>
        <dbReference type="ARBA" id="ARBA00006865"/>
    </source>
</evidence>
<organism evidence="8 9">
    <name type="scientific">Myriangium duriaei CBS 260.36</name>
    <dbReference type="NCBI Taxonomy" id="1168546"/>
    <lineage>
        <taxon>Eukaryota</taxon>
        <taxon>Fungi</taxon>
        <taxon>Dikarya</taxon>
        <taxon>Ascomycota</taxon>
        <taxon>Pezizomycotina</taxon>
        <taxon>Dothideomycetes</taxon>
        <taxon>Dothideomycetidae</taxon>
        <taxon>Myriangiales</taxon>
        <taxon>Myriangiaceae</taxon>
        <taxon>Myriangium</taxon>
    </lineage>
</organism>
<dbReference type="Pfam" id="PF26113">
    <property type="entry name" value="GH16_XgeA"/>
    <property type="match status" value="1"/>
</dbReference>
<dbReference type="PANTHER" id="PTHR10963">
    <property type="entry name" value="GLYCOSYL HYDROLASE-RELATED"/>
    <property type="match status" value="1"/>
</dbReference>
<reference evidence="8" key="1">
    <citation type="journal article" date="2020" name="Stud. Mycol.">
        <title>101 Dothideomycetes genomes: a test case for predicting lifestyles and emergence of pathogens.</title>
        <authorList>
            <person name="Haridas S."/>
            <person name="Albert R."/>
            <person name="Binder M."/>
            <person name="Bloem J."/>
            <person name="Labutti K."/>
            <person name="Salamov A."/>
            <person name="Andreopoulos B."/>
            <person name="Baker S."/>
            <person name="Barry K."/>
            <person name="Bills G."/>
            <person name="Bluhm B."/>
            <person name="Cannon C."/>
            <person name="Castanera R."/>
            <person name="Culley D."/>
            <person name="Daum C."/>
            <person name="Ezra D."/>
            <person name="Gonzalez J."/>
            <person name="Henrissat B."/>
            <person name="Kuo A."/>
            <person name="Liang C."/>
            <person name="Lipzen A."/>
            <person name="Lutzoni F."/>
            <person name="Magnuson J."/>
            <person name="Mondo S."/>
            <person name="Nolan M."/>
            <person name="Ohm R."/>
            <person name="Pangilinan J."/>
            <person name="Park H.-J."/>
            <person name="Ramirez L."/>
            <person name="Alfaro M."/>
            <person name="Sun H."/>
            <person name="Tritt A."/>
            <person name="Yoshinaga Y."/>
            <person name="Zwiers L.-H."/>
            <person name="Turgeon B."/>
            <person name="Goodwin S."/>
            <person name="Spatafora J."/>
            <person name="Crous P."/>
            <person name="Grigoriev I."/>
        </authorList>
    </citation>
    <scope>NUCLEOTIDE SEQUENCE</scope>
    <source>
        <strain evidence="8">CBS 260.36</strain>
    </source>
</reference>
<dbReference type="AlphaFoldDB" id="A0A9P4JBG4"/>
<feature type="chain" id="PRO_5040196767" description="endo-1,3(4)-beta-glucanase" evidence="6">
    <location>
        <begin position="28"/>
        <end position="320"/>
    </location>
</feature>
<evidence type="ECO:0000313" key="8">
    <source>
        <dbReference type="EMBL" id="KAF2155794.1"/>
    </source>
</evidence>
<dbReference type="OrthoDB" id="192832at2759"/>
<keyword evidence="6" id="KW-0732">Signal</keyword>
<dbReference type="GO" id="GO:0009251">
    <property type="term" value="P:glucan catabolic process"/>
    <property type="evidence" value="ECO:0007669"/>
    <property type="project" value="TreeGrafter"/>
</dbReference>
<gene>
    <name evidence="8" type="ORF">K461DRAFT_251834</name>
</gene>
<evidence type="ECO:0000259" key="7">
    <source>
        <dbReference type="PROSITE" id="PS51762"/>
    </source>
</evidence>
<evidence type="ECO:0000313" key="9">
    <source>
        <dbReference type="Proteomes" id="UP000799439"/>
    </source>
</evidence>
<dbReference type="Gene3D" id="2.60.120.200">
    <property type="match status" value="1"/>
</dbReference>
<dbReference type="Proteomes" id="UP000799439">
    <property type="component" value="Unassembled WGS sequence"/>
</dbReference>
<keyword evidence="9" id="KW-1185">Reference proteome</keyword>
<dbReference type="PANTHER" id="PTHR10963:SF24">
    <property type="entry name" value="GLYCOSIDASE C21B10.07-RELATED"/>
    <property type="match status" value="1"/>
</dbReference>
<feature type="signal peptide" evidence="6">
    <location>
        <begin position="1"/>
        <end position="27"/>
    </location>
</feature>
<name>A0A9P4JBG4_9PEZI</name>
<dbReference type="InterPro" id="IPR013320">
    <property type="entry name" value="ConA-like_dom_sf"/>
</dbReference>
<dbReference type="InterPro" id="IPR050546">
    <property type="entry name" value="Glycosyl_Hydrlase_16"/>
</dbReference>
<sequence>MARFLVPHSSSFIRFSALLLVLASCSAGWVLQDDYNPSNWFSMFDFFTGADPTHGLVNYQAQSAAQSDGLINTNNNQVYMGVDHVNLAPYGRASVRLTSKKSYNAGTLMILDLAHMPEGLGTWPAFWTVGPNWPAGGEIDIIEGVNLQSTNAMTLHTADGCSISNNGAFTGSISTSNCYVYAPGQSSNAGCSIATSNTNTYGSGFNAAGGGVYAMVWTTTSISVYFFQRGSIPSDITSGNPVITNWGKPLAEFSGSCNIPQFFQNNQIVFDTTFCGDWAGNVWSTSGGQSATYPTCASYVANNPGAFANAYWKINSLKVY</sequence>
<dbReference type="CDD" id="cd02181">
    <property type="entry name" value="GH16_fungal_Lam16A_glucanase"/>
    <property type="match status" value="1"/>
</dbReference>
<evidence type="ECO:0000256" key="5">
    <source>
        <dbReference type="ARBA" id="ARBA00023295"/>
    </source>
</evidence>
<protein>
    <recommendedName>
        <fullName evidence="3">endo-1,3(4)-beta-glucanase</fullName>
        <ecNumber evidence="3">3.2.1.6</ecNumber>
    </recommendedName>
</protein>
<keyword evidence="5" id="KW-0326">Glycosidase</keyword>
<dbReference type="GO" id="GO:0052861">
    <property type="term" value="F:endo-1,3(4)-beta-glucanase activity"/>
    <property type="evidence" value="ECO:0007669"/>
    <property type="project" value="UniProtKB-EC"/>
</dbReference>
<dbReference type="EC" id="3.2.1.6" evidence="3"/>
<comment type="similarity">
    <text evidence="2">Belongs to the glycosyl hydrolase 16 family.</text>
</comment>
<evidence type="ECO:0000256" key="1">
    <source>
        <dbReference type="ARBA" id="ARBA00000124"/>
    </source>
</evidence>
<dbReference type="EMBL" id="ML996082">
    <property type="protein sequence ID" value="KAF2155794.1"/>
    <property type="molecule type" value="Genomic_DNA"/>
</dbReference>
<evidence type="ECO:0000256" key="3">
    <source>
        <dbReference type="ARBA" id="ARBA00012599"/>
    </source>
</evidence>
<proteinExistence type="inferred from homology"/>
<feature type="non-terminal residue" evidence="8">
    <location>
        <position position="320"/>
    </location>
</feature>
<evidence type="ECO:0000256" key="6">
    <source>
        <dbReference type="SAM" id="SignalP"/>
    </source>
</evidence>
<keyword evidence="4 8" id="KW-0378">Hydrolase</keyword>